<dbReference type="EMBL" id="JARK01001378">
    <property type="protein sequence ID" value="EYC13972.1"/>
    <property type="molecule type" value="Genomic_DNA"/>
</dbReference>
<sequence>MHHVPTTEYGCTHSAVATPLRRQPPTPHSSAVAAPPSQPALTVDVVLYILRCQPATRLSTWISPKGTSLPVRPSSYYFLPIVLLYSTDFLHLGTISDNRIASLIAGVFPPSIC</sequence>
<organism evidence="2 3">
    <name type="scientific">Ancylostoma ceylanicum</name>
    <dbReference type="NCBI Taxonomy" id="53326"/>
    <lineage>
        <taxon>Eukaryota</taxon>
        <taxon>Metazoa</taxon>
        <taxon>Ecdysozoa</taxon>
        <taxon>Nematoda</taxon>
        <taxon>Chromadorea</taxon>
        <taxon>Rhabditida</taxon>
        <taxon>Rhabditina</taxon>
        <taxon>Rhabditomorpha</taxon>
        <taxon>Strongyloidea</taxon>
        <taxon>Ancylostomatidae</taxon>
        <taxon>Ancylostomatinae</taxon>
        <taxon>Ancylostoma</taxon>
    </lineage>
</organism>
<evidence type="ECO:0000256" key="1">
    <source>
        <dbReference type="SAM" id="MobiDB-lite"/>
    </source>
</evidence>
<evidence type="ECO:0000313" key="2">
    <source>
        <dbReference type="EMBL" id="EYC13972.1"/>
    </source>
</evidence>
<evidence type="ECO:0000313" key="3">
    <source>
        <dbReference type="Proteomes" id="UP000024635"/>
    </source>
</evidence>
<feature type="region of interest" description="Disordered" evidence="1">
    <location>
        <begin position="15"/>
        <end position="36"/>
    </location>
</feature>
<keyword evidence="3" id="KW-1185">Reference proteome</keyword>
<comment type="caution">
    <text evidence="2">The sequence shown here is derived from an EMBL/GenBank/DDBJ whole genome shotgun (WGS) entry which is preliminary data.</text>
</comment>
<dbReference type="AlphaFoldDB" id="A0A016UGM2"/>
<proteinExistence type="predicted"/>
<reference evidence="3" key="1">
    <citation type="journal article" date="2015" name="Nat. Genet.">
        <title>The genome and transcriptome of the zoonotic hookworm Ancylostoma ceylanicum identify infection-specific gene families.</title>
        <authorList>
            <person name="Schwarz E.M."/>
            <person name="Hu Y."/>
            <person name="Antoshechkin I."/>
            <person name="Miller M.M."/>
            <person name="Sternberg P.W."/>
            <person name="Aroian R.V."/>
        </authorList>
    </citation>
    <scope>NUCLEOTIDE SEQUENCE</scope>
    <source>
        <strain evidence="3">HY135</strain>
    </source>
</reference>
<dbReference type="Proteomes" id="UP000024635">
    <property type="component" value="Unassembled WGS sequence"/>
</dbReference>
<protein>
    <submittedName>
        <fullName evidence="2">Uncharacterized protein</fullName>
    </submittedName>
</protein>
<accession>A0A016UGM2</accession>
<name>A0A016UGM2_9BILA</name>
<gene>
    <name evidence="2" type="primary">Acey_s0042.g636</name>
    <name evidence="2" type="ORF">Y032_0042g636</name>
</gene>